<dbReference type="GO" id="GO:0016491">
    <property type="term" value="F:oxidoreductase activity"/>
    <property type="evidence" value="ECO:0007669"/>
    <property type="project" value="UniProtKB-KW"/>
</dbReference>
<dbReference type="InterPro" id="IPR001117">
    <property type="entry name" value="Cu-oxidase_2nd"/>
</dbReference>
<dbReference type="EMBL" id="LT629690">
    <property type="protein sequence ID" value="SDF84266.1"/>
    <property type="molecule type" value="Genomic_DNA"/>
</dbReference>
<keyword evidence="7" id="KW-0946">Virion</keyword>
<dbReference type="PANTHER" id="PTHR11709:SF394">
    <property type="entry name" value="FI03373P-RELATED"/>
    <property type="match status" value="1"/>
</dbReference>
<dbReference type="SUPFAM" id="SSF49503">
    <property type="entry name" value="Cupredoxins"/>
    <property type="match status" value="3"/>
</dbReference>
<evidence type="ECO:0000256" key="3">
    <source>
        <dbReference type="ARBA" id="ARBA00023008"/>
    </source>
</evidence>
<feature type="domain" description="Plastocyanin-like" evidence="4">
    <location>
        <begin position="183"/>
        <end position="275"/>
    </location>
</feature>
<dbReference type="RefSeq" id="WP_083346257.1">
    <property type="nucleotide sequence ID" value="NZ_LT629690.1"/>
</dbReference>
<dbReference type="Gene3D" id="2.60.40.420">
    <property type="entry name" value="Cupredoxins - blue copper proteins"/>
    <property type="match status" value="3"/>
</dbReference>
<gene>
    <name evidence="7" type="ORF">SAMN05444167_3469</name>
</gene>
<dbReference type="OrthoDB" id="9757546at2"/>
<evidence type="ECO:0000313" key="7">
    <source>
        <dbReference type="EMBL" id="SDF84266.1"/>
    </source>
</evidence>
<keyword evidence="1" id="KW-0479">Metal-binding</keyword>
<dbReference type="GO" id="GO:0005507">
    <property type="term" value="F:copper ion binding"/>
    <property type="evidence" value="ECO:0007669"/>
    <property type="project" value="InterPro"/>
</dbReference>
<organism evidence="7 8">
    <name type="scientific">Terriglobus roseus</name>
    <dbReference type="NCBI Taxonomy" id="392734"/>
    <lineage>
        <taxon>Bacteria</taxon>
        <taxon>Pseudomonadati</taxon>
        <taxon>Acidobacteriota</taxon>
        <taxon>Terriglobia</taxon>
        <taxon>Terriglobales</taxon>
        <taxon>Acidobacteriaceae</taxon>
        <taxon>Terriglobus</taxon>
    </lineage>
</organism>
<dbReference type="Pfam" id="PF07732">
    <property type="entry name" value="Cu-oxidase_3"/>
    <property type="match status" value="1"/>
</dbReference>
<keyword evidence="7" id="KW-0167">Capsid protein</keyword>
<keyword evidence="2" id="KW-0560">Oxidoreductase</keyword>
<sequence length="450" mass="49924">MQPRTWNRRDFMMATGAAACVGLLDSRAQETPDHIVTIDACTVEASPKHLIRTVGYGQVPGPLLRLREGRASTIRVVNRTKSEEIVHWHGLHLPSAIDGAMEEGTPMVAPGATVQFQMTPQPAGFRWYHTHTFAGNDLRKAQYSGQHGFLYVESANEPGNYDAEHFLALHDWNGYLTGGDDGSMNPTYDISTVNGRMLGYGEPIRVKQGQRVLFHILNSSPTEVHWIGLAGHTFHVIALDGNPVATPSTATMLRLAPAERVSAWVEMDHPGVWVLGEVRKHIQAAGMGTVIEYAGSTKKPAWLQSSSLAWDYAQFGTADADAVAASEVEEIPLVLESRFKGHGSQERWMINGKSYPDTDMPVLVQGRRYRLRFQNKSMDDHPMHLHRHTFELRELAGGRRTRGVMKDTVLVPAGAETAVEFTASNPGLSLLHCHQQNHMDLGFMMVFRYA</sequence>
<keyword evidence="3" id="KW-0186">Copper</keyword>
<protein>
    <submittedName>
        <fullName evidence="7">Multicopper oxidase with three cupredoxin domains (Includes cell division protein FtsP and spore coat protein CotA)</fullName>
    </submittedName>
</protein>
<feature type="domain" description="Plastocyanin-like" evidence="6">
    <location>
        <begin position="57"/>
        <end position="156"/>
    </location>
</feature>
<keyword evidence="7" id="KW-0132">Cell division</keyword>
<feature type="domain" description="Plastocyanin-like" evidence="5">
    <location>
        <begin position="342"/>
        <end position="448"/>
    </location>
</feature>
<evidence type="ECO:0000259" key="6">
    <source>
        <dbReference type="Pfam" id="PF07732"/>
    </source>
</evidence>
<evidence type="ECO:0000313" key="8">
    <source>
        <dbReference type="Proteomes" id="UP000182427"/>
    </source>
</evidence>
<keyword evidence="7" id="KW-0131">Cell cycle</keyword>
<dbReference type="InterPro" id="IPR011707">
    <property type="entry name" value="Cu-oxidase-like_N"/>
</dbReference>
<dbReference type="Pfam" id="PF07731">
    <property type="entry name" value="Cu-oxidase_2"/>
    <property type="match status" value="1"/>
</dbReference>
<reference evidence="8" key="1">
    <citation type="submission" date="2016-10" db="EMBL/GenBank/DDBJ databases">
        <authorList>
            <person name="Varghese N."/>
            <person name="Submissions S."/>
        </authorList>
    </citation>
    <scope>NUCLEOTIDE SEQUENCE [LARGE SCALE GENOMIC DNA]</scope>
    <source>
        <strain evidence="8">GAS232</strain>
    </source>
</reference>
<dbReference type="Proteomes" id="UP000182427">
    <property type="component" value="Chromosome I"/>
</dbReference>
<dbReference type="Pfam" id="PF00394">
    <property type="entry name" value="Cu-oxidase"/>
    <property type="match status" value="1"/>
</dbReference>
<dbReference type="GO" id="GO:0051301">
    <property type="term" value="P:cell division"/>
    <property type="evidence" value="ECO:0007669"/>
    <property type="project" value="UniProtKB-KW"/>
</dbReference>
<keyword evidence="8" id="KW-1185">Reference proteome</keyword>
<name>A0A1G7PD61_9BACT</name>
<dbReference type="InterPro" id="IPR008972">
    <property type="entry name" value="Cupredoxin"/>
</dbReference>
<proteinExistence type="predicted"/>
<evidence type="ECO:0000259" key="4">
    <source>
        <dbReference type="Pfam" id="PF00394"/>
    </source>
</evidence>
<evidence type="ECO:0000256" key="2">
    <source>
        <dbReference type="ARBA" id="ARBA00023002"/>
    </source>
</evidence>
<accession>A0A1G7PD61</accession>
<dbReference type="InterPro" id="IPR045087">
    <property type="entry name" value="Cu-oxidase_fam"/>
</dbReference>
<evidence type="ECO:0000259" key="5">
    <source>
        <dbReference type="Pfam" id="PF07731"/>
    </source>
</evidence>
<dbReference type="InterPro" id="IPR011706">
    <property type="entry name" value="Cu-oxidase_C"/>
</dbReference>
<dbReference type="AlphaFoldDB" id="A0A1G7PD61"/>
<evidence type="ECO:0000256" key="1">
    <source>
        <dbReference type="ARBA" id="ARBA00022723"/>
    </source>
</evidence>
<dbReference type="PANTHER" id="PTHR11709">
    <property type="entry name" value="MULTI-COPPER OXIDASE"/>
    <property type="match status" value="1"/>
</dbReference>